<proteinExistence type="predicted"/>
<dbReference type="Proteomes" id="UP000307749">
    <property type="component" value="Unassembled WGS sequence"/>
</dbReference>
<dbReference type="Pfam" id="PF13469">
    <property type="entry name" value="Sulfotransfer_3"/>
    <property type="match status" value="1"/>
</dbReference>
<dbReference type="GO" id="GO:0008476">
    <property type="term" value="F:protein-tyrosine sulfotransferase activity"/>
    <property type="evidence" value="ECO:0007669"/>
    <property type="project" value="InterPro"/>
</dbReference>
<protein>
    <recommendedName>
        <fullName evidence="4">Sulfotransferase family protein</fullName>
    </recommendedName>
</protein>
<comment type="caution">
    <text evidence="2">The sequence shown here is derived from an EMBL/GenBank/DDBJ whole genome shotgun (WGS) entry which is preliminary data.</text>
</comment>
<dbReference type="InterPro" id="IPR026634">
    <property type="entry name" value="TPST-like"/>
</dbReference>
<dbReference type="SUPFAM" id="SSF52540">
    <property type="entry name" value="P-loop containing nucleoside triphosphate hydrolases"/>
    <property type="match status" value="1"/>
</dbReference>
<evidence type="ECO:0008006" key="4">
    <source>
        <dbReference type="Google" id="ProtNLM"/>
    </source>
</evidence>
<dbReference type="InterPro" id="IPR027417">
    <property type="entry name" value="P-loop_NTPase"/>
</dbReference>
<keyword evidence="1" id="KW-0808">Transferase</keyword>
<dbReference type="AlphaFoldDB" id="A0A4S3KMN1"/>
<sequence>MSPDESRVPAGAPARPAWISALELIDALPCEVACAQLTAALADATVTEWLQCIQQLRLRRQSALAGHVARAALAQYPDTLDLRRTLAMVLFESGQLALATAALETIERDFPGDAATTLTLARALAQAGRAGAAASVTSQLFAATTQPVDVLIQAVEILDGCDRKTEALRLCENAIAGGCTDARLHMQAGSLANQLGHFTHARAHFMQVVAHDERAHEWFVANGLAIAQRYAEASHPDFALFEQALTRSDLSLRARASLLFALGKGFDDIDEIGQAATRFSEGNALRRQLRSWSRDDWERLVQSRLCAQAPAPMPRPADWTPVFIVGIPRSGSSLVAARLSSHAGVRNRGELPWLQHLARQLPDPASAAASRLHELADIYQSHLLQDDAPARFYLDKQPLNLLFLDLILSLWPHAKIVHCHRAARATALSLWMQDFADAQHGYAFDFDEIRAFMHGCEQLMAHWQQRYPRAIHRVDYETFIARPDSCIAALGAWIGIDPLQSSPDATAPGSIATASLWQARQPVYSRSIGRWRAYAQAIPELAMFPDA</sequence>
<evidence type="ECO:0000313" key="3">
    <source>
        <dbReference type="Proteomes" id="UP000307749"/>
    </source>
</evidence>
<dbReference type="SUPFAM" id="SSF48452">
    <property type="entry name" value="TPR-like"/>
    <property type="match status" value="1"/>
</dbReference>
<dbReference type="PANTHER" id="PTHR12788:SF10">
    <property type="entry name" value="PROTEIN-TYROSINE SULFOTRANSFERASE"/>
    <property type="match status" value="1"/>
</dbReference>
<accession>A0A4S3KMN1</accession>
<dbReference type="Gene3D" id="3.40.50.300">
    <property type="entry name" value="P-loop containing nucleotide triphosphate hydrolases"/>
    <property type="match status" value="1"/>
</dbReference>
<organism evidence="2 3">
    <name type="scientific">Metallibacterium scheffleri</name>
    <dbReference type="NCBI Taxonomy" id="993689"/>
    <lineage>
        <taxon>Bacteria</taxon>
        <taxon>Pseudomonadati</taxon>
        <taxon>Pseudomonadota</taxon>
        <taxon>Gammaproteobacteria</taxon>
        <taxon>Lysobacterales</taxon>
        <taxon>Rhodanobacteraceae</taxon>
        <taxon>Metallibacterium</taxon>
    </lineage>
</organism>
<dbReference type="PANTHER" id="PTHR12788">
    <property type="entry name" value="PROTEIN-TYROSINE SULFOTRANSFERASE 2"/>
    <property type="match status" value="1"/>
</dbReference>
<reference evidence="2 3" key="1">
    <citation type="submission" date="2017-02" db="EMBL/GenBank/DDBJ databases">
        <title>Whole genome sequencing of Metallibacterium scheffleri DSM 24874 (T).</title>
        <authorList>
            <person name="Kumar S."/>
            <person name="Patil P."/>
            <person name="Patil P.B."/>
        </authorList>
    </citation>
    <scope>NUCLEOTIDE SEQUENCE [LARGE SCALE GENOMIC DNA]</scope>
    <source>
        <strain evidence="2 3">DSM 24874</strain>
    </source>
</reference>
<dbReference type="InterPro" id="IPR011990">
    <property type="entry name" value="TPR-like_helical_dom_sf"/>
</dbReference>
<dbReference type="EMBL" id="MWQO01000036">
    <property type="protein sequence ID" value="THD09688.1"/>
    <property type="molecule type" value="Genomic_DNA"/>
</dbReference>
<keyword evidence="3" id="KW-1185">Reference proteome</keyword>
<dbReference type="OrthoDB" id="9766687at2"/>
<evidence type="ECO:0000313" key="2">
    <source>
        <dbReference type="EMBL" id="THD09688.1"/>
    </source>
</evidence>
<evidence type="ECO:0000256" key="1">
    <source>
        <dbReference type="ARBA" id="ARBA00022679"/>
    </source>
</evidence>
<gene>
    <name evidence="2" type="ORF">B1806_10160</name>
</gene>
<dbReference type="STRING" id="993689.GCA_002077135_01383"/>
<dbReference type="Gene3D" id="1.25.40.10">
    <property type="entry name" value="Tetratricopeptide repeat domain"/>
    <property type="match status" value="1"/>
</dbReference>
<name>A0A4S3KMN1_9GAMM</name>